<feature type="compositionally biased region" description="Polar residues" evidence="1">
    <location>
        <begin position="322"/>
        <end position="345"/>
    </location>
</feature>
<accession>A0A0G4IY83</accession>
<name>A0A0G4IY83_PLABS</name>
<proteinExistence type="predicted"/>
<dbReference type="EMBL" id="CDSF01000098">
    <property type="protein sequence ID" value="CEP00182.1"/>
    <property type="molecule type" value="Genomic_DNA"/>
</dbReference>
<evidence type="ECO:0000313" key="3">
    <source>
        <dbReference type="Proteomes" id="UP000039324"/>
    </source>
</evidence>
<evidence type="ECO:0000256" key="1">
    <source>
        <dbReference type="SAM" id="MobiDB-lite"/>
    </source>
</evidence>
<reference evidence="2 3" key="1">
    <citation type="submission" date="2015-02" db="EMBL/GenBank/DDBJ databases">
        <authorList>
            <person name="Chooi Y.-H."/>
        </authorList>
    </citation>
    <scope>NUCLEOTIDE SEQUENCE [LARGE SCALE GENOMIC DNA]</scope>
    <source>
        <strain evidence="2">E3</strain>
    </source>
</reference>
<feature type="compositionally biased region" description="Low complexity" evidence="1">
    <location>
        <begin position="346"/>
        <end position="358"/>
    </location>
</feature>
<organism evidence="2 3">
    <name type="scientific">Plasmodiophora brassicae</name>
    <name type="common">Clubroot disease agent</name>
    <dbReference type="NCBI Taxonomy" id="37360"/>
    <lineage>
        <taxon>Eukaryota</taxon>
        <taxon>Sar</taxon>
        <taxon>Rhizaria</taxon>
        <taxon>Endomyxa</taxon>
        <taxon>Phytomyxea</taxon>
        <taxon>Plasmodiophorida</taxon>
        <taxon>Plasmodiophoridae</taxon>
        <taxon>Plasmodiophora</taxon>
    </lineage>
</organism>
<dbReference type="AlphaFoldDB" id="A0A0G4IY83"/>
<keyword evidence="3" id="KW-1185">Reference proteome</keyword>
<feature type="region of interest" description="Disordered" evidence="1">
    <location>
        <begin position="309"/>
        <end position="370"/>
    </location>
</feature>
<sequence length="395" mass="43483">MEIRLASVSIATYPDMATDCDNWRDDHSHGLRRYRQNQASDSGTALPLSWLLTIPRASCRICCLRYANLYWIMQTSQSHEYCLTALKAELDRLGFDRSDFAGSLNRNMQSVEEVFAIIDHFLERWPKCGIVGMYRTELLQHLSNVDVVELPGVSMSRSSAHVTDSTTETMPPAADALRRKHAVVDIADVPACSISCSRTRPPSHQQVCCPVGHCRSMMRRDSLQYHIESQHRHVQVVNSKGKRSSSSTSQTSTFNFFKKPRLENEPIAIESGEINAVLEEKSSCLNVPVANPSARVGLDVSAPNLPFAQESAGFSSDRHDSFSSANQPPHHPATSSCAGQSPNCRGSSSCGDPSSDGSATPSDHPALGLPHGSMLKGISLRRQSRAALHFPFYQL</sequence>
<evidence type="ECO:0000313" key="2">
    <source>
        <dbReference type="EMBL" id="CEP00182.1"/>
    </source>
</evidence>
<gene>
    <name evidence="2" type="ORF">PBRA_007916</name>
</gene>
<protein>
    <submittedName>
        <fullName evidence="2">Uncharacterized protein</fullName>
    </submittedName>
</protein>
<dbReference type="Proteomes" id="UP000039324">
    <property type="component" value="Unassembled WGS sequence"/>
</dbReference>